<proteinExistence type="predicted"/>
<dbReference type="Proteomes" id="UP000648722">
    <property type="component" value="Unassembled WGS sequence"/>
</dbReference>
<dbReference type="RefSeq" id="WP_188451923.1">
    <property type="nucleotide sequence ID" value="NZ_BMFS01000005.1"/>
</dbReference>
<comment type="caution">
    <text evidence="1">The sequence shown here is derived from an EMBL/GenBank/DDBJ whole genome shotgun (WGS) entry which is preliminary data.</text>
</comment>
<protein>
    <recommendedName>
        <fullName evidence="3">Rhodanese domain-containing protein</fullName>
    </recommendedName>
</protein>
<keyword evidence="2" id="KW-1185">Reference proteome</keyword>
<sequence>MSEPTIFACDAAPGCRYAAVLGRTSFETTMRNAQRLVDRLAGGDYASLVIDYRGAEPSLAPDQYTAFFKFIVPELSRLDMVAYVYAPGTLMRAAHATRQLSDMGVNARAFGNWEEAAAFIGIDADDPFVQAAP</sequence>
<accession>A0ABQ1XPS0</accession>
<evidence type="ECO:0000313" key="1">
    <source>
        <dbReference type="EMBL" id="GGG99876.1"/>
    </source>
</evidence>
<name>A0ABQ1XPS0_9PROT</name>
<dbReference type="EMBL" id="BMFS01000005">
    <property type="protein sequence ID" value="GGG99876.1"/>
    <property type="molecule type" value="Genomic_DNA"/>
</dbReference>
<evidence type="ECO:0008006" key="3">
    <source>
        <dbReference type="Google" id="ProtNLM"/>
    </source>
</evidence>
<gene>
    <name evidence="1" type="ORF">GCM10007420_14710</name>
</gene>
<reference evidence="2" key="1">
    <citation type="journal article" date="2019" name="Int. J. Syst. Evol. Microbiol.">
        <title>The Global Catalogue of Microorganisms (GCM) 10K type strain sequencing project: providing services to taxonomists for standard genome sequencing and annotation.</title>
        <authorList>
            <consortium name="The Broad Institute Genomics Platform"/>
            <consortium name="The Broad Institute Genome Sequencing Center for Infectious Disease"/>
            <person name="Wu L."/>
            <person name="Ma J."/>
        </authorList>
    </citation>
    <scope>NUCLEOTIDE SEQUENCE [LARGE SCALE GENOMIC DNA]</scope>
    <source>
        <strain evidence="2">CGMCC 1.12766</strain>
    </source>
</reference>
<organism evidence="1 2">
    <name type="scientific">Glycocaulis albus</name>
    <dbReference type="NCBI Taxonomy" id="1382801"/>
    <lineage>
        <taxon>Bacteria</taxon>
        <taxon>Pseudomonadati</taxon>
        <taxon>Pseudomonadota</taxon>
        <taxon>Alphaproteobacteria</taxon>
        <taxon>Maricaulales</taxon>
        <taxon>Maricaulaceae</taxon>
        <taxon>Glycocaulis</taxon>
    </lineage>
</organism>
<evidence type="ECO:0000313" key="2">
    <source>
        <dbReference type="Proteomes" id="UP000648722"/>
    </source>
</evidence>